<dbReference type="EMBL" id="BARS01027240">
    <property type="protein sequence ID" value="GAG09695.1"/>
    <property type="molecule type" value="Genomic_DNA"/>
</dbReference>
<accession>X0UVD8</accession>
<evidence type="ECO:0008006" key="2">
    <source>
        <dbReference type="Google" id="ProtNLM"/>
    </source>
</evidence>
<dbReference type="AlphaFoldDB" id="X0UVD8"/>
<organism evidence="1">
    <name type="scientific">marine sediment metagenome</name>
    <dbReference type="NCBI Taxonomy" id="412755"/>
    <lineage>
        <taxon>unclassified sequences</taxon>
        <taxon>metagenomes</taxon>
        <taxon>ecological metagenomes</taxon>
    </lineage>
</organism>
<comment type="caution">
    <text evidence="1">The sequence shown here is derived from an EMBL/GenBank/DDBJ whole genome shotgun (WGS) entry which is preliminary data.</text>
</comment>
<reference evidence="1" key="1">
    <citation type="journal article" date="2014" name="Front. Microbiol.">
        <title>High frequency of phylogenetically diverse reductive dehalogenase-homologous genes in deep subseafloor sedimentary metagenomes.</title>
        <authorList>
            <person name="Kawai M."/>
            <person name="Futagami T."/>
            <person name="Toyoda A."/>
            <person name="Takaki Y."/>
            <person name="Nishi S."/>
            <person name="Hori S."/>
            <person name="Arai W."/>
            <person name="Tsubouchi T."/>
            <person name="Morono Y."/>
            <person name="Uchiyama I."/>
            <person name="Ito T."/>
            <person name="Fujiyama A."/>
            <person name="Inagaki F."/>
            <person name="Takami H."/>
        </authorList>
    </citation>
    <scope>NUCLEOTIDE SEQUENCE</scope>
    <source>
        <strain evidence="1">Expedition CK06-06</strain>
    </source>
</reference>
<feature type="non-terminal residue" evidence="1">
    <location>
        <position position="126"/>
    </location>
</feature>
<protein>
    <recommendedName>
        <fullName evidence="2">LTD domain-containing protein</fullName>
    </recommendedName>
</protein>
<evidence type="ECO:0000313" key="1">
    <source>
        <dbReference type="EMBL" id="GAG09695.1"/>
    </source>
</evidence>
<name>X0UVD8_9ZZZZ</name>
<gene>
    <name evidence="1" type="ORF">S01H1_42805</name>
</gene>
<sequence length="126" mass="14139">MSGNCKVGWEDLEIFAGQWLNEGCSAPDCEADLDGVPGVDMSDFSVLADNWLGDYEITLVINEFMAKNDSFNRDPADNDFEDWFEIYNYGTRAIDIGGMYVTDSLNPNPCYWRRIPDDCPAETTVG</sequence>
<proteinExistence type="predicted"/>